<evidence type="ECO:0000256" key="3">
    <source>
        <dbReference type="ARBA" id="ARBA00022679"/>
    </source>
</evidence>
<dbReference type="Pfam" id="PF19279">
    <property type="entry name" value="YegS_C"/>
    <property type="match status" value="1"/>
</dbReference>
<gene>
    <name evidence="10" type="ORF">IB211_02708</name>
</gene>
<evidence type="ECO:0000313" key="10">
    <source>
        <dbReference type="EMBL" id="ALP95099.1"/>
    </source>
</evidence>
<keyword evidence="5" id="KW-0418">Kinase</keyword>
<dbReference type="InterPro" id="IPR016064">
    <property type="entry name" value="NAD/diacylglycerol_kinase_sf"/>
</dbReference>
<protein>
    <submittedName>
        <fullName evidence="10">Transcription regulator</fullName>
    </submittedName>
</protein>
<evidence type="ECO:0000256" key="1">
    <source>
        <dbReference type="ARBA" id="ARBA00001946"/>
    </source>
</evidence>
<keyword evidence="4" id="KW-0547">Nucleotide-binding</keyword>
<dbReference type="EMBL" id="CP011307">
    <property type="protein sequence ID" value="ALP95099.1"/>
    <property type="molecule type" value="Genomic_DNA"/>
</dbReference>
<dbReference type="InterPro" id="IPR045540">
    <property type="entry name" value="YegS/DAGK_C"/>
</dbReference>
<keyword evidence="3" id="KW-0808">Transferase</keyword>
<dbReference type="GO" id="GO:0016301">
    <property type="term" value="F:kinase activity"/>
    <property type="evidence" value="ECO:0007669"/>
    <property type="project" value="UniProtKB-KW"/>
</dbReference>
<evidence type="ECO:0000313" key="11">
    <source>
        <dbReference type="Proteomes" id="UP000064844"/>
    </source>
</evidence>
<evidence type="ECO:0000256" key="2">
    <source>
        <dbReference type="ARBA" id="ARBA00005983"/>
    </source>
</evidence>
<keyword evidence="7" id="KW-0443">Lipid metabolism</keyword>
<evidence type="ECO:0000256" key="5">
    <source>
        <dbReference type="ARBA" id="ARBA00022777"/>
    </source>
</evidence>
<evidence type="ECO:0000259" key="9">
    <source>
        <dbReference type="PROSITE" id="PS50146"/>
    </source>
</evidence>
<keyword evidence="6" id="KW-0067">ATP-binding</keyword>
<keyword evidence="11" id="KW-1185">Reference proteome</keyword>
<dbReference type="PANTHER" id="PTHR12358:SF106">
    <property type="entry name" value="LIPID KINASE YEGS"/>
    <property type="match status" value="1"/>
</dbReference>
<feature type="domain" description="DAGKc" evidence="9">
    <location>
        <begin position="1"/>
        <end position="132"/>
    </location>
</feature>
<evidence type="ECO:0000256" key="6">
    <source>
        <dbReference type="ARBA" id="ARBA00022840"/>
    </source>
</evidence>
<comment type="cofactor">
    <cofactor evidence="1">
        <name>Mg(2+)</name>
        <dbReference type="ChEBI" id="CHEBI:18420"/>
    </cofactor>
</comment>
<accession>A0A0S2W6Z9</accession>
<dbReference type="STRING" id="1297617.IB211_02708"/>
<dbReference type="eggNOG" id="COG1597">
    <property type="taxonomic scope" value="Bacteria"/>
</dbReference>
<dbReference type="GO" id="GO:0005524">
    <property type="term" value="F:ATP binding"/>
    <property type="evidence" value="ECO:0007669"/>
    <property type="project" value="UniProtKB-KW"/>
</dbReference>
<dbReference type="Gene3D" id="2.60.200.40">
    <property type="match status" value="1"/>
</dbReference>
<dbReference type="InterPro" id="IPR050187">
    <property type="entry name" value="Lipid_Phosphate_FormReg"/>
</dbReference>
<organism evidence="10 11">
    <name type="scientific">Intestinimonas butyriciproducens</name>
    <dbReference type="NCBI Taxonomy" id="1297617"/>
    <lineage>
        <taxon>Bacteria</taxon>
        <taxon>Bacillati</taxon>
        <taxon>Bacillota</taxon>
        <taxon>Clostridia</taxon>
        <taxon>Eubacteriales</taxon>
        <taxon>Intestinimonas</taxon>
    </lineage>
</organism>
<evidence type="ECO:0000256" key="4">
    <source>
        <dbReference type="ARBA" id="ARBA00022741"/>
    </source>
</evidence>
<keyword evidence="8" id="KW-1208">Phospholipid metabolism</keyword>
<dbReference type="Pfam" id="PF00781">
    <property type="entry name" value="DAGK_cat"/>
    <property type="match status" value="1"/>
</dbReference>
<reference evidence="11" key="2">
    <citation type="submission" date="2015-04" db="EMBL/GenBank/DDBJ databases">
        <title>A butyrogenic pathway from the amino acid lysine in a human gut commensal.</title>
        <authorList>
            <person name="de Vos W.M."/>
            <person name="Bui N.T.P."/>
            <person name="Plugge C.M."/>
            <person name="Ritari J."/>
        </authorList>
    </citation>
    <scope>NUCLEOTIDE SEQUENCE [LARGE SCALE GENOMIC DNA]</scope>
    <source>
        <strain evidence="11">AF211</strain>
    </source>
</reference>
<dbReference type="GO" id="GO:0005886">
    <property type="term" value="C:plasma membrane"/>
    <property type="evidence" value="ECO:0007669"/>
    <property type="project" value="TreeGrafter"/>
</dbReference>
<name>A0A0S2W6Z9_9FIRM</name>
<evidence type="ECO:0000256" key="7">
    <source>
        <dbReference type="ARBA" id="ARBA00023209"/>
    </source>
</evidence>
<dbReference type="SMART" id="SM00046">
    <property type="entry name" value="DAGKc"/>
    <property type="match status" value="1"/>
</dbReference>
<dbReference type="GO" id="GO:0008654">
    <property type="term" value="P:phospholipid biosynthetic process"/>
    <property type="evidence" value="ECO:0007669"/>
    <property type="project" value="UniProtKB-KW"/>
</dbReference>
<dbReference type="PROSITE" id="PS50146">
    <property type="entry name" value="DAGK"/>
    <property type="match status" value="1"/>
</dbReference>
<keyword evidence="7" id="KW-0594">Phospholipid biosynthesis</keyword>
<keyword evidence="7" id="KW-0444">Lipid biosynthesis</keyword>
<dbReference type="Proteomes" id="UP000064844">
    <property type="component" value="Chromosome"/>
</dbReference>
<dbReference type="InterPro" id="IPR001206">
    <property type="entry name" value="Diacylglycerol_kinase_cat_dom"/>
</dbReference>
<dbReference type="Gene3D" id="3.40.50.10330">
    <property type="entry name" value="Probable inorganic polyphosphate/atp-NAD kinase, domain 1"/>
    <property type="match status" value="1"/>
</dbReference>
<proteinExistence type="inferred from homology"/>
<dbReference type="PANTHER" id="PTHR12358">
    <property type="entry name" value="SPHINGOSINE KINASE"/>
    <property type="match status" value="1"/>
</dbReference>
<dbReference type="InterPro" id="IPR017438">
    <property type="entry name" value="ATP-NAD_kinase_N"/>
</dbReference>
<reference evidence="10 11" key="1">
    <citation type="journal article" date="2015" name="Nat. Commun.">
        <title>Production of butyrate from lysine and the Amadori product fructoselysine by a human gut commensal.</title>
        <authorList>
            <person name="Bui T.P."/>
            <person name="Ritari J."/>
            <person name="Boeren S."/>
            <person name="de Waard P."/>
            <person name="Plugge C.M."/>
            <person name="de Vos W.M."/>
        </authorList>
    </citation>
    <scope>NUCLEOTIDE SEQUENCE [LARGE SCALE GENOMIC DNA]</scope>
    <source>
        <strain evidence="10 11">AF211</strain>
    </source>
</reference>
<dbReference type="KEGG" id="ibu:IB211_02708"/>
<evidence type="ECO:0000256" key="8">
    <source>
        <dbReference type="ARBA" id="ARBA00023264"/>
    </source>
</evidence>
<dbReference type="SUPFAM" id="SSF111331">
    <property type="entry name" value="NAD kinase/diacylglycerol kinase-like"/>
    <property type="match status" value="1"/>
</dbReference>
<dbReference type="RefSeq" id="WP_058118329.1">
    <property type="nucleotide sequence ID" value="NZ_CP011307.1"/>
</dbReference>
<dbReference type="AlphaFoldDB" id="A0A0S2W6Z9"/>
<sequence>MKHLFLVNPAAGKRGSTEALLRRVEETFSPLGLEHEVVLTSSAGDAERLARRAACSGGPVRIYACGGDGTLNEVVNGAAGYPNAAVTNVPKGTGNDFLRIFGANYAARFSDLAALSRGPQAAFDLMDCNGKLGIGVICAGVDARVAADVHRYKRLPLVTGPGAYLLSLGVNVLLTDIARPTVVQAGLDRLEEETSIICICNGRYYGGGFMPVGDAQPDDGVLDMVVVPRVSRFTFFRLVGAYAKGRYRSHPEVIRHFHGPAFSFSSPEELVAVIDGEVMRAKSFTVRISERKVAFFYPGDLDYRGEN</sequence>
<comment type="similarity">
    <text evidence="2">Belongs to the diacylglycerol/lipid kinase family.</text>
</comment>